<proteinExistence type="predicted"/>
<evidence type="ECO:0000313" key="1">
    <source>
        <dbReference type="EMBL" id="SBS62168.1"/>
    </source>
</evidence>
<accession>A0A1C3ILE2</accession>
<organism evidence="1 2">
    <name type="scientific">Vibrio atlanticus</name>
    <dbReference type="NCBI Taxonomy" id="693153"/>
    <lineage>
        <taxon>Bacteria</taxon>
        <taxon>Pseudomonadati</taxon>
        <taxon>Pseudomonadota</taxon>
        <taxon>Gammaproteobacteria</taxon>
        <taxon>Vibrionales</taxon>
        <taxon>Vibrionaceae</taxon>
        <taxon>Vibrio</taxon>
    </lineage>
</organism>
<sequence length="68" mass="7619">MCIVIILISIHSTMVAIPLSKHENKKICVTIAKVRNNAVEMLNSALKVPNDAVEVLFDALLFERKMKI</sequence>
<name>A0A1C3ILE2_9VIBR</name>
<dbReference type="AlphaFoldDB" id="A0A1C3ILE2"/>
<protein>
    <submittedName>
        <fullName evidence="1">Uncharacterized protein</fullName>
    </submittedName>
</protein>
<dbReference type="Proteomes" id="UP000092876">
    <property type="component" value="Unassembled WGS sequence"/>
</dbReference>
<dbReference type="EMBL" id="FLQP01000016">
    <property type="protein sequence ID" value="SBS62168.1"/>
    <property type="molecule type" value="Genomic_DNA"/>
</dbReference>
<gene>
    <name evidence="1" type="ORF">VAT7223_01012</name>
</gene>
<evidence type="ECO:0000313" key="2">
    <source>
        <dbReference type="Proteomes" id="UP000092876"/>
    </source>
</evidence>
<reference evidence="2" key="1">
    <citation type="submission" date="2016-06" db="EMBL/GenBank/DDBJ databases">
        <authorList>
            <person name="Rodrigo-Torres Lidia"/>
            <person name="Arahal R.David."/>
        </authorList>
    </citation>
    <scope>NUCLEOTIDE SEQUENCE [LARGE SCALE GENOMIC DNA]</scope>
    <source>
        <strain evidence="2">CECT 7223</strain>
    </source>
</reference>